<keyword evidence="3" id="KW-1185">Reference proteome</keyword>
<protein>
    <submittedName>
        <fullName evidence="2">Uncharacterized protein</fullName>
    </submittedName>
</protein>
<organism evidence="2 3">
    <name type="scientific">Thalictrum thalictroides</name>
    <name type="common">Rue-anemone</name>
    <name type="synonym">Anemone thalictroides</name>
    <dbReference type="NCBI Taxonomy" id="46969"/>
    <lineage>
        <taxon>Eukaryota</taxon>
        <taxon>Viridiplantae</taxon>
        <taxon>Streptophyta</taxon>
        <taxon>Embryophyta</taxon>
        <taxon>Tracheophyta</taxon>
        <taxon>Spermatophyta</taxon>
        <taxon>Magnoliopsida</taxon>
        <taxon>Ranunculales</taxon>
        <taxon>Ranunculaceae</taxon>
        <taxon>Thalictroideae</taxon>
        <taxon>Thalictrum</taxon>
    </lineage>
</organism>
<feature type="compositionally biased region" description="Polar residues" evidence="1">
    <location>
        <begin position="10"/>
        <end position="20"/>
    </location>
</feature>
<evidence type="ECO:0000313" key="2">
    <source>
        <dbReference type="EMBL" id="KAF5176862.1"/>
    </source>
</evidence>
<evidence type="ECO:0000256" key="1">
    <source>
        <dbReference type="SAM" id="MobiDB-lite"/>
    </source>
</evidence>
<gene>
    <name evidence="2" type="ORF">FRX31_033550</name>
</gene>
<proteinExistence type="predicted"/>
<comment type="caution">
    <text evidence="2">The sequence shown here is derived from an EMBL/GenBank/DDBJ whole genome shotgun (WGS) entry which is preliminary data.</text>
</comment>
<sequence length="91" mass="10189">MLRRTENQYDDSTGQRVSNQHGRDIDEVPRYEVFKFDRPNGRLLAMSVKEGVSGDNGFPTPRKKLSVPSASVRTGQFGSRVPEDARFSTGT</sequence>
<accession>A0A7J6UXF3</accession>
<feature type="compositionally biased region" description="Basic and acidic residues" evidence="1">
    <location>
        <begin position="81"/>
        <end position="91"/>
    </location>
</feature>
<dbReference type="AlphaFoldDB" id="A0A7J6UXF3"/>
<feature type="region of interest" description="Disordered" evidence="1">
    <location>
        <begin position="51"/>
        <end position="91"/>
    </location>
</feature>
<reference evidence="2 3" key="1">
    <citation type="submission" date="2020-06" db="EMBL/GenBank/DDBJ databases">
        <title>Transcriptomic and genomic resources for Thalictrum thalictroides and T. hernandezii: Facilitating candidate gene discovery in an emerging model plant lineage.</title>
        <authorList>
            <person name="Arias T."/>
            <person name="Riano-Pachon D.M."/>
            <person name="Di Stilio V.S."/>
        </authorList>
    </citation>
    <scope>NUCLEOTIDE SEQUENCE [LARGE SCALE GENOMIC DNA]</scope>
    <source>
        <strain evidence="3">cv. WT478/WT964</strain>
        <tissue evidence="2">Leaves</tissue>
    </source>
</reference>
<dbReference type="EMBL" id="JABWDY010042133">
    <property type="protein sequence ID" value="KAF5176862.1"/>
    <property type="molecule type" value="Genomic_DNA"/>
</dbReference>
<feature type="compositionally biased region" description="Polar residues" evidence="1">
    <location>
        <begin position="68"/>
        <end position="77"/>
    </location>
</feature>
<name>A0A7J6UXF3_THATH</name>
<dbReference type="Proteomes" id="UP000554482">
    <property type="component" value="Unassembled WGS sequence"/>
</dbReference>
<evidence type="ECO:0000313" key="3">
    <source>
        <dbReference type="Proteomes" id="UP000554482"/>
    </source>
</evidence>
<feature type="region of interest" description="Disordered" evidence="1">
    <location>
        <begin position="1"/>
        <end position="24"/>
    </location>
</feature>